<comment type="caution">
    <text evidence="2">The sequence shown here is derived from an EMBL/GenBank/DDBJ whole genome shotgun (WGS) entry which is preliminary data.</text>
</comment>
<name>A0ABQ9EE41_TEGGR</name>
<dbReference type="PANTHER" id="PTHR12127:SF7">
    <property type="entry name" value="SD02261P"/>
    <property type="match status" value="1"/>
</dbReference>
<organism evidence="2 3">
    <name type="scientific">Tegillarca granosa</name>
    <name type="common">Malaysian cockle</name>
    <name type="synonym">Anadara granosa</name>
    <dbReference type="NCBI Taxonomy" id="220873"/>
    <lineage>
        <taxon>Eukaryota</taxon>
        <taxon>Metazoa</taxon>
        <taxon>Spiralia</taxon>
        <taxon>Lophotrochozoa</taxon>
        <taxon>Mollusca</taxon>
        <taxon>Bivalvia</taxon>
        <taxon>Autobranchia</taxon>
        <taxon>Pteriomorphia</taxon>
        <taxon>Arcoida</taxon>
        <taxon>Arcoidea</taxon>
        <taxon>Arcidae</taxon>
        <taxon>Tegillarca</taxon>
    </lineage>
</organism>
<dbReference type="PANTHER" id="PTHR12127">
    <property type="entry name" value="MUCOLIPIN"/>
    <property type="match status" value="1"/>
</dbReference>
<dbReference type="EMBL" id="JARBDR010000918">
    <property type="protein sequence ID" value="KAJ8301528.1"/>
    <property type="molecule type" value="Genomic_DNA"/>
</dbReference>
<keyword evidence="3" id="KW-1185">Reference proteome</keyword>
<evidence type="ECO:0000313" key="2">
    <source>
        <dbReference type="EMBL" id="KAJ8301528.1"/>
    </source>
</evidence>
<protein>
    <submittedName>
        <fullName evidence="2">Uncharacterized protein</fullName>
    </submittedName>
</protein>
<feature type="compositionally biased region" description="Basic and acidic residues" evidence="1">
    <location>
        <begin position="10"/>
        <end position="23"/>
    </location>
</feature>
<gene>
    <name evidence="2" type="ORF">KUTeg_020515</name>
</gene>
<proteinExistence type="predicted"/>
<dbReference type="InterPro" id="IPR039031">
    <property type="entry name" value="Mucolipin"/>
</dbReference>
<sequence length="215" mass="24602">MAEAANISIDNKDIGEKNDDKPTDGAVDVEEENFYQKLGAVDPYTRVCREKTIRKKCPEKLTILIIKFFFVTAQLCMFGADRAVFAKYLDRNNIAMKHLLLKGWQPEFETMPYPPTSGDYALYRIEELFEHIDYAITAKTSAFFKNVVLGEETSPSIQNVLSCEGKLEILNERDILNLSSSSFNFDVCAYDPDFNLLFSVLLLLTDRNRREKVNV</sequence>
<reference evidence="2 3" key="1">
    <citation type="submission" date="2022-12" db="EMBL/GenBank/DDBJ databases">
        <title>Chromosome-level genome of Tegillarca granosa.</title>
        <authorList>
            <person name="Kim J."/>
        </authorList>
    </citation>
    <scope>NUCLEOTIDE SEQUENCE [LARGE SCALE GENOMIC DNA]</scope>
    <source>
        <strain evidence="2">Teg-2019</strain>
        <tissue evidence="2">Adductor muscle</tissue>
    </source>
</reference>
<accession>A0ABQ9EE41</accession>
<evidence type="ECO:0000256" key="1">
    <source>
        <dbReference type="SAM" id="MobiDB-lite"/>
    </source>
</evidence>
<feature type="region of interest" description="Disordered" evidence="1">
    <location>
        <begin position="1"/>
        <end position="25"/>
    </location>
</feature>
<evidence type="ECO:0000313" key="3">
    <source>
        <dbReference type="Proteomes" id="UP001217089"/>
    </source>
</evidence>
<dbReference type="Proteomes" id="UP001217089">
    <property type="component" value="Unassembled WGS sequence"/>
</dbReference>